<keyword evidence="2" id="KW-1185">Reference proteome</keyword>
<dbReference type="PATRIC" id="fig|189381.12.peg.3586"/>
<dbReference type="AlphaFoldDB" id="A0A0M0G022"/>
<dbReference type="RefSeq" id="WP_053429781.1">
    <property type="nucleotide sequence ID" value="NZ_LGUE01000008.1"/>
</dbReference>
<dbReference type="OrthoDB" id="2689702at2"/>
<name>A0A0M0G022_9BACI</name>
<evidence type="ECO:0000313" key="2">
    <source>
        <dbReference type="Proteomes" id="UP000037405"/>
    </source>
</evidence>
<dbReference type="NCBIfam" id="NF041108">
    <property type="entry name" value="RQC_minor_2"/>
    <property type="match status" value="1"/>
</dbReference>
<dbReference type="STRING" id="189381.GCA_900166615_00166"/>
<organism evidence="1 2">
    <name type="scientific">Rossellomorea marisflavi</name>
    <dbReference type="NCBI Taxonomy" id="189381"/>
    <lineage>
        <taxon>Bacteria</taxon>
        <taxon>Bacillati</taxon>
        <taxon>Bacillota</taxon>
        <taxon>Bacilli</taxon>
        <taxon>Bacillales</taxon>
        <taxon>Bacillaceae</taxon>
        <taxon>Rossellomorea</taxon>
    </lineage>
</organism>
<dbReference type="EMBL" id="LGUE01000008">
    <property type="protein sequence ID" value="KON83159.1"/>
    <property type="molecule type" value="Genomic_DNA"/>
</dbReference>
<proteinExistence type="predicted"/>
<sequence length="465" mass="53879">MRYVELNDYPSLLIIPVGRKFPEVRSIGHKKQRGLLSRLQHAVDGIIEEGHAIQAFFPDINGRRLPVPIYRKEELYPHLIRPESFLWKKHSDQRGLPIEKDSFYSVEYETLSAQDLEAHVQRVMTDYSFAAILQERKRDEWLESIRSAYSRHPFIELARTKQDVVQAVEILNSSSLLGLLNSPEDVAFWRHRVEIVLRPYRSIPFPWRWDICRHEKELTLKAKEEILSCTCHECNYTIDYYPEEDRVTLPTEVNMEQARKRIATIERQFNAMAEKTTDVVTAIRRLQDLKAALRPLAGMIERARDLEEQLGGRAASHPILSIYQSLKGCKLPDRYVEPDLMSLSLVHIPDISLLKTNLEGEDFQQTLEDHLSYLERKEQEYRPSPDDVMVEVKGYGLTRGMIEDIEGVPGWSDIPVHLLVQILKGEATSKIRRMGLNDTSIFAMLSSWPAKYITQAMIKWKKSGA</sequence>
<accession>A0A0M0G022</accession>
<gene>
    <name evidence="1" type="ORF">AF331_20245</name>
</gene>
<comment type="caution">
    <text evidence="1">The sequence shown here is derived from an EMBL/GenBank/DDBJ whole genome shotgun (WGS) entry which is preliminary data.</text>
</comment>
<dbReference type="Proteomes" id="UP000037405">
    <property type="component" value="Unassembled WGS sequence"/>
</dbReference>
<evidence type="ECO:0000313" key="1">
    <source>
        <dbReference type="EMBL" id="KON83159.1"/>
    </source>
</evidence>
<reference evidence="2" key="1">
    <citation type="submission" date="2015-07" db="EMBL/GenBank/DDBJ databases">
        <title>Fjat-14235 jcm11544.</title>
        <authorList>
            <person name="Liu B."/>
            <person name="Wang J."/>
            <person name="Zhu Y."/>
            <person name="Liu G."/>
            <person name="Chen Q."/>
            <person name="Chen Z."/>
            <person name="Lan J."/>
            <person name="Che J."/>
            <person name="Ge C."/>
            <person name="Shi H."/>
            <person name="Pan Z."/>
            <person name="Liu X."/>
        </authorList>
    </citation>
    <scope>NUCLEOTIDE SEQUENCE [LARGE SCALE GENOMIC DNA]</scope>
    <source>
        <strain evidence="2">JCM 11544</strain>
    </source>
</reference>
<protein>
    <recommendedName>
        <fullName evidence="3">RQC domain-containing protein</fullName>
    </recommendedName>
</protein>
<evidence type="ECO:0008006" key="3">
    <source>
        <dbReference type="Google" id="ProtNLM"/>
    </source>
</evidence>